<organism evidence="1 2">
    <name type="scientific">Succinatimonas hippei (strain DSM 22608 / JCM 16073 / KCTC 15190 / YIT 12066)</name>
    <dbReference type="NCBI Taxonomy" id="762983"/>
    <lineage>
        <taxon>Bacteria</taxon>
        <taxon>Pseudomonadati</taxon>
        <taxon>Pseudomonadota</taxon>
        <taxon>Gammaproteobacteria</taxon>
        <taxon>Aeromonadales</taxon>
        <taxon>Succinivibrionaceae</taxon>
        <taxon>Succinatimonas</taxon>
    </lineage>
</organism>
<protein>
    <submittedName>
        <fullName evidence="1">Uncharacterized protein</fullName>
    </submittedName>
</protein>
<feature type="non-terminal residue" evidence="1">
    <location>
        <position position="58"/>
    </location>
</feature>
<sequence>MSLQVNNNIQTQAAGLNDSFASLEKTGSVQFLFALLQLELSQTNKTAAMEKINSIRDS</sequence>
<comment type="caution">
    <text evidence="1">The sequence shown here is derived from an EMBL/GenBank/DDBJ whole genome shotgun (WGS) entry which is preliminary data.</text>
</comment>
<keyword evidence="2" id="KW-1185">Reference proteome</keyword>
<name>E8LMJ9_SUCHY</name>
<evidence type="ECO:0000313" key="1">
    <source>
        <dbReference type="EMBL" id="EFY06254.1"/>
    </source>
</evidence>
<accession>E8LMJ9</accession>
<dbReference type="HOGENOM" id="CLU_2984021_0_0_6"/>
<proteinExistence type="predicted"/>
<dbReference type="Proteomes" id="UP000018458">
    <property type="component" value="Unassembled WGS sequence"/>
</dbReference>
<evidence type="ECO:0000313" key="2">
    <source>
        <dbReference type="Proteomes" id="UP000018458"/>
    </source>
</evidence>
<dbReference type="AlphaFoldDB" id="E8LMJ9"/>
<reference evidence="1 2" key="1">
    <citation type="submission" date="2011-01" db="EMBL/GenBank/DDBJ databases">
        <authorList>
            <person name="Weinstock G."/>
            <person name="Sodergren E."/>
            <person name="Clifton S."/>
            <person name="Fulton L."/>
            <person name="Fulton B."/>
            <person name="Courtney L."/>
            <person name="Fronick C."/>
            <person name="Harrison M."/>
            <person name="Strong C."/>
            <person name="Farmer C."/>
            <person name="Delahaunty K."/>
            <person name="Markovic C."/>
            <person name="Hall O."/>
            <person name="Minx P."/>
            <person name="Tomlinson C."/>
            <person name="Mitreva M."/>
            <person name="Hou S."/>
            <person name="Chen J."/>
            <person name="Wollam A."/>
            <person name="Pepin K.H."/>
            <person name="Johnson M."/>
            <person name="Bhonagiri V."/>
            <person name="Zhang X."/>
            <person name="Suruliraj S."/>
            <person name="Warren W."/>
            <person name="Chinwalla A."/>
            <person name="Mardis E.R."/>
            <person name="Wilson R.K."/>
        </authorList>
    </citation>
    <scope>NUCLEOTIDE SEQUENCE [LARGE SCALE GENOMIC DNA]</scope>
    <source>
        <strain evidence="2">DSM 22608 / JCM 16073 / KCTC 15190 / YIT 12066</strain>
    </source>
</reference>
<dbReference type="EMBL" id="AEVO01000141">
    <property type="protein sequence ID" value="EFY06254.1"/>
    <property type="molecule type" value="Genomic_DNA"/>
</dbReference>
<gene>
    <name evidence="1" type="ORF">HMPREF9444_01991</name>
</gene>